<dbReference type="RefSeq" id="WP_084409414.1">
    <property type="nucleotide sequence ID" value="NZ_FWXR01000004.1"/>
</dbReference>
<dbReference type="EMBL" id="FWXR01000004">
    <property type="protein sequence ID" value="SMC61773.1"/>
    <property type="molecule type" value="Genomic_DNA"/>
</dbReference>
<dbReference type="OrthoDB" id="9896057at2"/>
<accession>A0A1W2AM83</accession>
<proteinExistence type="predicted"/>
<dbReference type="Proteomes" id="UP000192656">
    <property type="component" value="Unassembled WGS sequence"/>
</dbReference>
<name>A0A1W2AM83_9HYPH</name>
<reference evidence="2 3" key="1">
    <citation type="submission" date="2017-04" db="EMBL/GenBank/DDBJ databases">
        <authorList>
            <person name="Afonso C.L."/>
            <person name="Miller P.J."/>
            <person name="Scott M.A."/>
            <person name="Spackman E."/>
            <person name="Goraichik I."/>
            <person name="Dimitrov K.M."/>
            <person name="Suarez D.L."/>
            <person name="Swayne D.E."/>
        </authorList>
    </citation>
    <scope>NUCLEOTIDE SEQUENCE [LARGE SCALE GENOMIC DNA]</scope>
    <source>
        <strain evidence="2 3">CGMCC 1.10972</strain>
    </source>
</reference>
<sequence>MLAALFVLAFFSPLAFIYGRWRARGLKSRQPSLAKRLVALLPMPLILCLCATVAIIWENEGAARNRAALLGQDAHSLLATGNGVLDGLMTIARWLGQLELILFMIALPYLLGTLISATLLVLDARGTIILAPLESEEVTPETPQTPQGD</sequence>
<dbReference type="STRING" id="937218.SAMN06297251_104307"/>
<feature type="transmembrane region" description="Helical" evidence="1">
    <location>
        <begin position="39"/>
        <end position="57"/>
    </location>
</feature>
<protein>
    <submittedName>
        <fullName evidence="2">Uncharacterized protein</fullName>
    </submittedName>
</protein>
<evidence type="ECO:0000313" key="3">
    <source>
        <dbReference type="Proteomes" id="UP000192656"/>
    </source>
</evidence>
<keyword evidence="1" id="KW-1133">Transmembrane helix</keyword>
<keyword evidence="1" id="KW-0812">Transmembrane</keyword>
<feature type="transmembrane region" description="Helical" evidence="1">
    <location>
        <begin position="101"/>
        <end position="122"/>
    </location>
</feature>
<keyword evidence="1" id="KW-0472">Membrane</keyword>
<gene>
    <name evidence="2" type="ORF">SAMN06297251_104307</name>
</gene>
<organism evidence="2 3">
    <name type="scientific">Fulvimarina manganoxydans</name>
    <dbReference type="NCBI Taxonomy" id="937218"/>
    <lineage>
        <taxon>Bacteria</taxon>
        <taxon>Pseudomonadati</taxon>
        <taxon>Pseudomonadota</taxon>
        <taxon>Alphaproteobacteria</taxon>
        <taxon>Hyphomicrobiales</taxon>
        <taxon>Aurantimonadaceae</taxon>
        <taxon>Fulvimarina</taxon>
    </lineage>
</organism>
<keyword evidence="3" id="KW-1185">Reference proteome</keyword>
<evidence type="ECO:0000256" key="1">
    <source>
        <dbReference type="SAM" id="Phobius"/>
    </source>
</evidence>
<evidence type="ECO:0000313" key="2">
    <source>
        <dbReference type="EMBL" id="SMC61773.1"/>
    </source>
</evidence>
<dbReference type="AlphaFoldDB" id="A0A1W2AM83"/>